<dbReference type="InterPro" id="IPR031100">
    <property type="entry name" value="LOG_fam"/>
</dbReference>
<organism evidence="1 2">
    <name type="scientific">Candidatus Agrococcus pullicola</name>
    <dbReference type="NCBI Taxonomy" id="2838429"/>
    <lineage>
        <taxon>Bacteria</taxon>
        <taxon>Bacillati</taxon>
        <taxon>Actinomycetota</taxon>
        <taxon>Actinomycetes</taxon>
        <taxon>Micrococcales</taxon>
        <taxon>Microbacteriaceae</taxon>
        <taxon>Agrococcus</taxon>
    </lineage>
</organism>
<dbReference type="PANTHER" id="PTHR43393:SF2">
    <property type="entry name" value="CYTOKININ RIBOSIDE 5'-MONOPHOSPHATE PHOSPHORIBOHYDROLASE"/>
    <property type="match status" value="1"/>
</dbReference>
<sequence>MAQREFPDTVIEQLRSVAAEAGVDANGDLIERILRTGIGLGVDGTQRGDLKIATSAITEMRSAFRLFARYVDRPKVTIFGSARTQQDDALYKITESVASALAKRDWMVVTGAGPGIMQAAAEGAGAESSIGVSIRLPFEAPNAVLSDEVNLVTMRYFFTRKLMLVKESSGFICVPGGFGTLDELFELLTLQQTGKATPVPIVLLDREGGSFWTDLRAYADKQLIPAGVIAEDDFERILITDSEEAAAAEVTGFWRNYHSLRWVQSDLVLRLREEPSEDEVRELNERFGALTESGIRATGPLPPEVADDDDVQQPRLVLRLKPREVGRLHKIIRGINALPSAPAVAEAH</sequence>
<dbReference type="PANTHER" id="PTHR43393">
    <property type="entry name" value="CYTOKININ RIBOSIDE 5'-MONOPHOSPHATE PHOSPHORIBOHYDROLASE"/>
    <property type="match status" value="1"/>
</dbReference>
<gene>
    <name evidence="1" type="ORF">H9830_08350</name>
</gene>
<protein>
    <submittedName>
        <fullName evidence="1">TIGR00730 family Rossman fold protein</fullName>
    </submittedName>
</protein>
<dbReference type="InterPro" id="IPR005269">
    <property type="entry name" value="LOG"/>
</dbReference>
<dbReference type="SUPFAM" id="SSF102405">
    <property type="entry name" value="MCP/YpsA-like"/>
    <property type="match status" value="1"/>
</dbReference>
<dbReference type="Pfam" id="PF03641">
    <property type="entry name" value="Lysine_decarbox"/>
    <property type="match status" value="1"/>
</dbReference>
<reference evidence="1" key="2">
    <citation type="submission" date="2021-04" db="EMBL/GenBank/DDBJ databases">
        <authorList>
            <person name="Gilroy R."/>
        </authorList>
    </citation>
    <scope>NUCLEOTIDE SEQUENCE</scope>
    <source>
        <strain evidence="1">ChiGjej1B1-98</strain>
    </source>
</reference>
<dbReference type="EMBL" id="DXDC01000251">
    <property type="protein sequence ID" value="HIY66269.1"/>
    <property type="molecule type" value="Genomic_DNA"/>
</dbReference>
<dbReference type="NCBIfam" id="TIGR00730">
    <property type="entry name" value="Rossman fold protein, TIGR00730 family"/>
    <property type="match status" value="1"/>
</dbReference>
<comment type="caution">
    <text evidence="1">The sequence shown here is derived from an EMBL/GenBank/DDBJ whole genome shotgun (WGS) entry which is preliminary data.</text>
</comment>
<evidence type="ECO:0000313" key="1">
    <source>
        <dbReference type="EMBL" id="HIY66269.1"/>
    </source>
</evidence>
<dbReference type="Proteomes" id="UP000824005">
    <property type="component" value="Unassembled WGS sequence"/>
</dbReference>
<dbReference type="AlphaFoldDB" id="A0A9D1YUW3"/>
<dbReference type="GO" id="GO:0009691">
    <property type="term" value="P:cytokinin biosynthetic process"/>
    <property type="evidence" value="ECO:0007669"/>
    <property type="project" value="InterPro"/>
</dbReference>
<dbReference type="GO" id="GO:0016787">
    <property type="term" value="F:hydrolase activity"/>
    <property type="evidence" value="ECO:0007669"/>
    <property type="project" value="InterPro"/>
</dbReference>
<reference evidence="1" key="1">
    <citation type="journal article" date="2021" name="PeerJ">
        <title>Extensive microbial diversity within the chicken gut microbiome revealed by metagenomics and culture.</title>
        <authorList>
            <person name="Gilroy R."/>
            <person name="Ravi A."/>
            <person name="Getino M."/>
            <person name="Pursley I."/>
            <person name="Horton D.L."/>
            <person name="Alikhan N.F."/>
            <person name="Baker D."/>
            <person name="Gharbi K."/>
            <person name="Hall N."/>
            <person name="Watson M."/>
            <person name="Adriaenssens E.M."/>
            <person name="Foster-Nyarko E."/>
            <person name="Jarju S."/>
            <person name="Secka A."/>
            <person name="Antonio M."/>
            <person name="Oren A."/>
            <person name="Chaudhuri R.R."/>
            <person name="La Ragione R."/>
            <person name="Hildebrand F."/>
            <person name="Pallen M.J."/>
        </authorList>
    </citation>
    <scope>NUCLEOTIDE SEQUENCE</scope>
    <source>
        <strain evidence="1">ChiGjej1B1-98</strain>
    </source>
</reference>
<proteinExistence type="predicted"/>
<name>A0A9D1YUW3_9MICO</name>
<evidence type="ECO:0000313" key="2">
    <source>
        <dbReference type="Proteomes" id="UP000824005"/>
    </source>
</evidence>
<accession>A0A9D1YUW3</accession>
<dbReference type="GO" id="GO:0005829">
    <property type="term" value="C:cytosol"/>
    <property type="evidence" value="ECO:0007669"/>
    <property type="project" value="TreeGrafter"/>
</dbReference>
<dbReference type="InterPro" id="IPR052341">
    <property type="entry name" value="LOG_family_nucleotidases"/>
</dbReference>
<dbReference type="Gene3D" id="3.40.50.450">
    <property type="match status" value="1"/>
</dbReference>